<evidence type="ECO:0000313" key="2">
    <source>
        <dbReference type="Proteomes" id="UP001176429"/>
    </source>
</evidence>
<dbReference type="Proteomes" id="UP001176429">
    <property type="component" value="Unassembled WGS sequence"/>
</dbReference>
<proteinExistence type="predicted"/>
<protein>
    <submittedName>
        <fullName evidence="1">Uncharacterized protein</fullName>
    </submittedName>
</protein>
<accession>A0ABT9BI03</accession>
<dbReference type="EMBL" id="JAUQSY010000019">
    <property type="protein sequence ID" value="MDO7877329.1"/>
    <property type="molecule type" value="Genomic_DNA"/>
</dbReference>
<dbReference type="RefSeq" id="WP_305008759.1">
    <property type="nucleotide sequence ID" value="NZ_JAUQSY010000019.1"/>
</dbReference>
<sequence>MPFVQIDGKLSWVNDQPQPAKAQRQLIEQAAQLLASQEAKSDYACVPLTPPGQAPVSVCFRREGDEWVFDKME</sequence>
<reference evidence="1" key="1">
    <citation type="submission" date="2023-07" db="EMBL/GenBank/DDBJ databases">
        <authorList>
            <person name="Kim M.K."/>
        </authorList>
    </citation>
    <scope>NUCLEOTIDE SEQUENCE</scope>
    <source>
        <strain evidence="1">ASUV-10-1</strain>
    </source>
</reference>
<organism evidence="1 2">
    <name type="scientific">Hymenobacter aranciens</name>
    <dbReference type="NCBI Taxonomy" id="3063996"/>
    <lineage>
        <taxon>Bacteria</taxon>
        <taxon>Pseudomonadati</taxon>
        <taxon>Bacteroidota</taxon>
        <taxon>Cytophagia</taxon>
        <taxon>Cytophagales</taxon>
        <taxon>Hymenobacteraceae</taxon>
        <taxon>Hymenobacter</taxon>
    </lineage>
</organism>
<gene>
    <name evidence="1" type="ORF">Q5H93_21470</name>
</gene>
<name>A0ABT9BI03_9BACT</name>
<evidence type="ECO:0000313" key="1">
    <source>
        <dbReference type="EMBL" id="MDO7877329.1"/>
    </source>
</evidence>
<keyword evidence="2" id="KW-1185">Reference proteome</keyword>
<comment type="caution">
    <text evidence="1">The sequence shown here is derived from an EMBL/GenBank/DDBJ whole genome shotgun (WGS) entry which is preliminary data.</text>
</comment>